<dbReference type="InterPro" id="IPR012677">
    <property type="entry name" value="Nucleotide-bd_a/b_plait_sf"/>
</dbReference>
<dbReference type="GO" id="GO:0003723">
    <property type="term" value="F:RNA binding"/>
    <property type="evidence" value="ECO:0007669"/>
    <property type="project" value="UniProtKB-UniRule"/>
</dbReference>
<keyword evidence="1" id="KW-0694">RNA-binding</keyword>
<feature type="domain" description="RRM" evidence="3">
    <location>
        <begin position="185"/>
        <end position="266"/>
    </location>
</feature>
<dbReference type="CDD" id="cd00590">
    <property type="entry name" value="RRM_SF"/>
    <property type="match status" value="1"/>
</dbReference>
<dbReference type="PROSITE" id="PS50102">
    <property type="entry name" value="RRM"/>
    <property type="match status" value="1"/>
</dbReference>
<name>A0AAV9GX77_9PEZI</name>
<evidence type="ECO:0000256" key="2">
    <source>
        <dbReference type="SAM" id="MobiDB-lite"/>
    </source>
</evidence>
<protein>
    <recommendedName>
        <fullName evidence="3">RRM domain-containing protein</fullName>
    </recommendedName>
</protein>
<feature type="compositionally biased region" description="Low complexity" evidence="2">
    <location>
        <begin position="274"/>
        <end position="285"/>
    </location>
</feature>
<keyword evidence="5" id="KW-1185">Reference proteome</keyword>
<dbReference type="InterPro" id="IPR035979">
    <property type="entry name" value="RBD_domain_sf"/>
</dbReference>
<dbReference type="PANTHER" id="PTHR23147">
    <property type="entry name" value="SERINE/ARGININE RICH SPLICING FACTOR"/>
    <property type="match status" value="1"/>
</dbReference>
<sequence>MEAHGQISSVTVADLTVCNDLGMSQGVAVEFDHYSAESLGELVSNPRMLCRTFQQNFPFPLYFHLPSPWLSLRAPPWQPFRPNLGGRLGGHLVFSFWRSHSHLPTSFLPLLTIFLAANLTPSHTDFLHPHGSCSPCFNLTDLSLPQLRNPYGRYRVQLFKPDQKPAVDPEEAAKVFLEAYSRTRRSIFAGRLPRDVTEEELHKFFDRFGKIAEIRILQRDSPDGRWPFAFVEFQSDLSCKEALRGKPKRKFRDGDDHFIVVDQKNDGKQGGGKASAAVSRVSSSSQLGRNPPSLSAKASFGSNATHGSVKRLMPTPTKNSVAQKKSYFKPLETTFEGSDEEVENLIAASKTVKGKGKSMVGRDSKPKIVASVDSQGRSVIKLYGIDYELVPMKKTEDRSPPTYTPAQSIPAATSSFATTTQGESTSRYNLAYQQRPSEFVTRANHYMDAQVGIGRSNFEGSILNRPLCEAPPIRSHAPIGYERQFMPATSVAGNVSPKSVLEPLLRGSVADVTTPFQTPIASPAPIGNGAPQRSGYFGDGHHYGATPQVGSAQQFGGSQHFGGHQHRSHLLPLLPCVVTALSGSPRRSSMVLGPVTTGSPTTLPGRASRRLPGCSSRLLLTFTLRLALCRLGLGIQYFWLLWKLGISGI</sequence>
<comment type="caution">
    <text evidence="4">The sequence shown here is derived from an EMBL/GenBank/DDBJ whole genome shotgun (WGS) entry which is preliminary data.</text>
</comment>
<evidence type="ECO:0000256" key="1">
    <source>
        <dbReference type="PROSITE-ProRule" id="PRU00176"/>
    </source>
</evidence>
<dbReference type="Proteomes" id="UP001321760">
    <property type="component" value="Unassembled WGS sequence"/>
</dbReference>
<evidence type="ECO:0000313" key="4">
    <source>
        <dbReference type="EMBL" id="KAK4452837.1"/>
    </source>
</evidence>
<accession>A0AAV9GX77</accession>
<dbReference type="InterPro" id="IPR050907">
    <property type="entry name" value="SRSF"/>
</dbReference>
<feature type="region of interest" description="Disordered" evidence="2">
    <location>
        <begin position="262"/>
        <end position="318"/>
    </location>
</feature>
<evidence type="ECO:0000313" key="5">
    <source>
        <dbReference type="Proteomes" id="UP001321760"/>
    </source>
</evidence>
<gene>
    <name evidence="4" type="ORF">QBC34DRAFT_17581</name>
</gene>
<dbReference type="EMBL" id="MU865922">
    <property type="protein sequence ID" value="KAK4452837.1"/>
    <property type="molecule type" value="Genomic_DNA"/>
</dbReference>
<dbReference type="Gene3D" id="3.30.70.330">
    <property type="match status" value="1"/>
</dbReference>
<dbReference type="AlphaFoldDB" id="A0AAV9GX77"/>
<reference evidence="4" key="2">
    <citation type="submission" date="2023-05" db="EMBL/GenBank/DDBJ databases">
        <authorList>
            <consortium name="Lawrence Berkeley National Laboratory"/>
            <person name="Steindorff A."/>
            <person name="Hensen N."/>
            <person name="Bonometti L."/>
            <person name="Westerberg I."/>
            <person name="Brannstrom I.O."/>
            <person name="Guillou S."/>
            <person name="Cros-Aarteil S."/>
            <person name="Calhoun S."/>
            <person name="Haridas S."/>
            <person name="Kuo A."/>
            <person name="Mondo S."/>
            <person name="Pangilinan J."/>
            <person name="Riley R."/>
            <person name="Labutti K."/>
            <person name="Andreopoulos B."/>
            <person name="Lipzen A."/>
            <person name="Chen C."/>
            <person name="Yanf M."/>
            <person name="Daum C."/>
            <person name="Ng V."/>
            <person name="Clum A."/>
            <person name="Ohm R."/>
            <person name="Martin F."/>
            <person name="Silar P."/>
            <person name="Natvig D."/>
            <person name="Lalanne C."/>
            <person name="Gautier V."/>
            <person name="Ament-Velasquez S.L."/>
            <person name="Kruys A."/>
            <person name="Hutchinson M.I."/>
            <person name="Powell A.J."/>
            <person name="Barry K."/>
            <person name="Miller A.N."/>
            <person name="Grigoriev I.V."/>
            <person name="Debuchy R."/>
            <person name="Gladieux P."/>
            <person name="Thoren M.H."/>
            <person name="Johannesson H."/>
        </authorList>
    </citation>
    <scope>NUCLEOTIDE SEQUENCE</scope>
    <source>
        <strain evidence="4">PSN243</strain>
    </source>
</reference>
<dbReference type="SMART" id="SM00360">
    <property type="entry name" value="RRM"/>
    <property type="match status" value="1"/>
</dbReference>
<dbReference type="InterPro" id="IPR000504">
    <property type="entry name" value="RRM_dom"/>
</dbReference>
<organism evidence="4 5">
    <name type="scientific">Podospora aff. communis PSN243</name>
    <dbReference type="NCBI Taxonomy" id="3040156"/>
    <lineage>
        <taxon>Eukaryota</taxon>
        <taxon>Fungi</taxon>
        <taxon>Dikarya</taxon>
        <taxon>Ascomycota</taxon>
        <taxon>Pezizomycotina</taxon>
        <taxon>Sordariomycetes</taxon>
        <taxon>Sordariomycetidae</taxon>
        <taxon>Sordariales</taxon>
        <taxon>Podosporaceae</taxon>
        <taxon>Podospora</taxon>
    </lineage>
</organism>
<dbReference type="Pfam" id="PF00076">
    <property type="entry name" value="RRM_1"/>
    <property type="match status" value="1"/>
</dbReference>
<dbReference type="SUPFAM" id="SSF54928">
    <property type="entry name" value="RNA-binding domain, RBD"/>
    <property type="match status" value="1"/>
</dbReference>
<proteinExistence type="predicted"/>
<reference evidence="4" key="1">
    <citation type="journal article" date="2023" name="Mol. Phylogenet. Evol.">
        <title>Genome-scale phylogeny and comparative genomics of the fungal order Sordariales.</title>
        <authorList>
            <person name="Hensen N."/>
            <person name="Bonometti L."/>
            <person name="Westerberg I."/>
            <person name="Brannstrom I.O."/>
            <person name="Guillou S."/>
            <person name="Cros-Aarteil S."/>
            <person name="Calhoun S."/>
            <person name="Haridas S."/>
            <person name="Kuo A."/>
            <person name="Mondo S."/>
            <person name="Pangilinan J."/>
            <person name="Riley R."/>
            <person name="LaButti K."/>
            <person name="Andreopoulos B."/>
            <person name="Lipzen A."/>
            <person name="Chen C."/>
            <person name="Yan M."/>
            <person name="Daum C."/>
            <person name="Ng V."/>
            <person name="Clum A."/>
            <person name="Steindorff A."/>
            <person name="Ohm R.A."/>
            <person name="Martin F."/>
            <person name="Silar P."/>
            <person name="Natvig D.O."/>
            <person name="Lalanne C."/>
            <person name="Gautier V."/>
            <person name="Ament-Velasquez S.L."/>
            <person name="Kruys A."/>
            <person name="Hutchinson M.I."/>
            <person name="Powell A.J."/>
            <person name="Barry K."/>
            <person name="Miller A.N."/>
            <person name="Grigoriev I.V."/>
            <person name="Debuchy R."/>
            <person name="Gladieux P."/>
            <person name="Hiltunen Thoren M."/>
            <person name="Johannesson H."/>
        </authorList>
    </citation>
    <scope>NUCLEOTIDE SEQUENCE</scope>
    <source>
        <strain evidence="4">PSN243</strain>
    </source>
</reference>
<evidence type="ECO:0000259" key="3">
    <source>
        <dbReference type="PROSITE" id="PS50102"/>
    </source>
</evidence>